<dbReference type="OrthoDB" id="4828938at2759"/>
<evidence type="ECO:0000313" key="2">
    <source>
        <dbReference type="EMBL" id="KXT15191.1"/>
    </source>
</evidence>
<name>A0A139IKD1_9PEZI</name>
<comment type="caution">
    <text evidence="2">The sequence shown here is derived from an EMBL/GenBank/DDBJ whole genome shotgun (WGS) entry which is preliminary data.</text>
</comment>
<keyword evidence="3" id="KW-1185">Reference proteome</keyword>
<sequence>MPGARLSREDFLAYIQHFNTRNYENQHSFYAKDVVLILPDPAIPPLQGSEAIAAHYSGVHSLAHETVVPMVVMNDCEHVFFVMEVYFKYIVDTDQGVHSQTVKKDDVFKVTVWALYDIDEQGKMARIRCNLWEEKLLGQVDVDELIQESKSRAQLDLR</sequence>
<dbReference type="InterPro" id="IPR032710">
    <property type="entry name" value="NTF2-like_dom_sf"/>
</dbReference>
<dbReference type="InterPro" id="IPR037401">
    <property type="entry name" value="SnoaL-like"/>
</dbReference>
<dbReference type="AlphaFoldDB" id="A0A139IKD1"/>
<dbReference type="Proteomes" id="UP000073492">
    <property type="component" value="Unassembled WGS sequence"/>
</dbReference>
<evidence type="ECO:0000259" key="1">
    <source>
        <dbReference type="Pfam" id="PF12680"/>
    </source>
</evidence>
<protein>
    <recommendedName>
        <fullName evidence="1">SnoaL-like domain-containing protein</fullName>
    </recommendedName>
</protein>
<accession>A0A139IKD1</accession>
<reference evidence="2 3" key="1">
    <citation type="submission" date="2015-07" db="EMBL/GenBank/DDBJ databases">
        <title>Comparative genomics of the Sigatoka disease complex on banana suggests a link between parallel evolutionary changes in Pseudocercospora fijiensis and Pseudocercospora eumusae and increased virulence on the banana host.</title>
        <authorList>
            <person name="Chang T.-C."/>
            <person name="Salvucci A."/>
            <person name="Crous P.W."/>
            <person name="Stergiopoulos I."/>
        </authorList>
    </citation>
    <scope>NUCLEOTIDE SEQUENCE [LARGE SCALE GENOMIC DNA]</scope>
    <source>
        <strain evidence="2 3">CBS 116634</strain>
    </source>
</reference>
<dbReference type="Gene3D" id="3.10.450.50">
    <property type="match status" value="1"/>
</dbReference>
<organism evidence="2 3">
    <name type="scientific">Pseudocercospora musae</name>
    <dbReference type="NCBI Taxonomy" id="113226"/>
    <lineage>
        <taxon>Eukaryota</taxon>
        <taxon>Fungi</taxon>
        <taxon>Dikarya</taxon>
        <taxon>Ascomycota</taxon>
        <taxon>Pezizomycotina</taxon>
        <taxon>Dothideomycetes</taxon>
        <taxon>Dothideomycetidae</taxon>
        <taxon>Mycosphaerellales</taxon>
        <taxon>Mycosphaerellaceae</taxon>
        <taxon>Pseudocercospora</taxon>
    </lineage>
</organism>
<gene>
    <name evidence="2" type="ORF">AC579_3941</name>
</gene>
<feature type="domain" description="SnoaL-like" evidence="1">
    <location>
        <begin position="13"/>
        <end position="126"/>
    </location>
</feature>
<dbReference type="Pfam" id="PF12680">
    <property type="entry name" value="SnoaL_2"/>
    <property type="match status" value="1"/>
</dbReference>
<dbReference type="EMBL" id="LFZO01000064">
    <property type="protein sequence ID" value="KXT15191.1"/>
    <property type="molecule type" value="Genomic_DNA"/>
</dbReference>
<dbReference type="SUPFAM" id="SSF54427">
    <property type="entry name" value="NTF2-like"/>
    <property type="match status" value="1"/>
</dbReference>
<proteinExistence type="predicted"/>
<evidence type="ECO:0000313" key="3">
    <source>
        <dbReference type="Proteomes" id="UP000073492"/>
    </source>
</evidence>